<dbReference type="InterPro" id="IPR000668">
    <property type="entry name" value="Peptidase_C1A_C"/>
</dbReference>
<evidence type="ECO:0000313" key="7">
    <source>
        <dbReference type="Proteomes" id="UP001623349"/>
    </source>
</evidence>
<feature type="signal peptide" evidence="3">
    <location>
        <begin position="1"/>
        <end position="23"/>
    </location>
</feature>
<dbReference type="PROSITE" id="PS00639">
    <property type="entry name" value="THIOL_PROTEASE_HIS"/>
    <property type="match status" value="1"/>
</dbReference>
<accession>A0ABQ0FGX2</accession>
<dbReference type="SUPFAM" id="SSF54001">
    <property type="entry name" value="Cysteine proteinases"/>
    <property type="match status" value="1"/>
</dbReference>
<dbReference type="SMART" id="SM00848">
    <property type="entry name" value="Inhibitor_I29"/>
    <property type="match status" value="1"/>
</dbReference>
<dbReference type="Pfam" id="PF00112">
    <property type="entry name" value="Peptidase_C1"/>
    <property type="match status" value="1"/>
</dbReference>
<dbReference type="InterPro" id="IPR013201">
    <property type="entry name" value="Prot_inhib_I29"/>
</dbReference>
<dbReference type="Proteomes" id="UP001623349">
    <property type="component" value="Unassembled WGS sequence"/>
</dbReference>
<evidence type="ECO:0000259" key="5">
    <source>
        <dbReference type="SMART" id="SM00848"/>
    </source>
</evidence>
<evidence type="ECO:0000259" key="4">
    <source>
        <dbReference type="SMART" id="SM00645"/>
    </source>
</evidence>
<keyword evidence="2" id="KW-1015">Disulfide bond</keyword>
<sequence length="346" mass="39356">MLRMTRAVFLALLCLGVVSGASAFDHSLDVEWQEWNEKYDKSYTPNEEILKRTVWEENVKRIKLHNMENSLGMNTFVMEINEFADMTDEEFMDMITGFTLPNNDTVKSPWKRELGSVFPKSWSWRDALPKFVNWRKEGYVTRVKDQRKCNSCWAFPVTGAIEAQIFKKTGKLIPLSVQNLVDCSKPQGNRGCHGGTTYNAFQYVLQNGGLEAEATYPYEEKEGLCRYNPKNSAAKIIRFVALPPDEDVLMDAVATKGPVAAGINVVSSSFRFYKKGVYHEPRCKLLVNHALLVVGYGFEGNETDPNNYWLARNSWGKRWGLGGYIKIAKDRNNHCGIASFAQYPIV</sequence>
<dbReference type="PROSITE" id="PS00640">
    <property type="entry name" value="THIOL_PROTEASE_ASN"/>
    <property type="match status" value="1"/>
</dbReference>
<dbReference type="InterPro" id="IPR025660">
    <property type="entry name" value="Pept_his_AS"/>
</dbReference>
<keyword evidence="3" id="KW-0732">Signal</keyword>
<feature type="domain" description="Cathepsin propeptide inhibitor" evidence="5">
    <location>
        <begin position="32"/>
        <end position="91"/>
    </location>
</feature>
<dbReference type="InterPro" id="IPR025661">
    <property type="entry name" value="Pept_asp_AS"/>
</dbReference>
<dbReference type="CDD" id="cd02248">
    <property type="entry name" value="Peptidase_C1A"/>
    <property type="match status" value="1"/>
</dbReference>
<comment type="caution">
    <text evidence="6">The sequence shown here is derived from an EMBL/GenBank/DDBJ whole genome shotgun (WGS) entry which is preliminary data.</text>
</comment>
<dbReference type="Pfam" id="PF08246">
    <property type="entry name" value="Inhibitor_I29"/>
    <property type="match status" value="1"/>
</dbReference>
<feature type="domain" description="Peptidase C1A papain C-terminal" evidence="4">
    <location>
        <begin position="128"/>
        <end position="345"/>
    </location>
</feature>
<dbReference type="InterPro" id="IPR038765">
    <property type="entry name" value="Papain-like_cys_pep_sf"/>
</dbReference>
<dbReference type="InterPro" id="IPR039417">
    <property type="entry name" value="Peptidase_C1A_papain-like"/>
</dbReference>
<evidence type="ECO:0000256" key="2">
    <source>
        <dbReference type="ARBA" id="ARBA00023157"/>
    </source>
</evidence>
<comment type="similarity">
    <text evidence="1">Belongs to the peptidase C1 family.</text>
</comment>
<reference evidence="6 7" key="1">
    <citation type="submission" date="2024-08" db="EMBL/GenBank/DDBJ databases">
        <title>The draft genome of Apodemus speciosus.</title>
        <authorList>
            <person name="Nabeshima K."/>
            <person name="Suzuki S."/>
            <person name="Onuma M."/>
        </authorList>
    </citation>
    <scope>NUCLEOTIDE SEQUENCE [LARGE SCALE GENOMIC DNA]</scope>
    <source>
        <strain evidence="6">IB14-021</strain>
    </source>
</reference>
<name>A0ABQ0FGX2_APOSI</name>
<keyword evidence="7" id="KW-1185">Reference proteome</keyword>
<dbReference type="EMBL" id="BAAFST010000013">
    <property type="protein sequence ID" value="GAB1298286.1"/>
    <property type="molecule type" value="Genomic_DNA"/>
</dbReference>
<gene>
    <name evidence="6" type="ORF">APTSU1_001352200</name>
</gene>
<feature type="chain" id="PRO_5046381508" evidence="3">
    <location>
        <begin position="24"/>
        <end position="346"/>
    </location>
</feature>
<evidence type="ECO:0000313" key="6">
    <source>
        <dbReference type="EMBL" id="GAB1298286.1"/>
    </source>
</evidence>
<dbReference type="Gene3D" id="3.90.70.10">
    <property type="entry name" value="Cysteine proteinases"/>
    <property type="match status" value="1"/>
</dbReference>
<evidence type="ECO:0000256" key="1">
    <source>
        <dbReference type="ARBA" id="ARBA00008455"/>
    </source>
</evidence>
<dbReference type="PRINTS" id="PR00705">
    <property type="entry name" value="PAPAIN"/>
</dbReference>
<dbReference type="InterPro" id="IPR013128">
    <property type="entry name" value="Peptidase_C1A"/>
</dbReference>
<dbReference type="PANTHER" id="PTHR12411">
    <property type="entry name" value="CYSTEINE PROTEASE FAMILY C1-RELATED"/>
    <property type="match status" value="1"/>
</dbReference>
<organism evidence="6 7">
    <name type="scientific">Apodemus speciosus</name>
    <name type="common">Large Japanese field mouse</name>
    <dbReference type="NCBI Taxonomy" id="105296"/>
    <lineage>
        <taxon>Eukaryota</taxon>
        <taxon>Metazoa</taxon>
        <taxon>Chordata</taxon>
        <taxon>Craniata</taxon>
        <taxon>Vertebrata</taxon>
        <taxon>Euteleostomi</taxon>
        <taxon>Mammalia</taxon>
        <taxon>Eutheria</taxon>
        <taxon>Euarchontoglires</taxon>
        <taxon>Glires</taxon>
        <taxon>Rodentia</taxon>
        <taxon>Myomorpha</taxon>
        <taxon>Muroidea</taxon>
        <taxon>Muridae</taxon>
        <taxon>Murinae</taxon>
        <taxon>Apodemus</taxon>
    </lineage>
</organism>
<evidence type="ECO:0000256" key="3">
    <source>
        <dbReference type="SAM" id="SignalP"/>
    </source>
</evidence>
<protein>
    <submittedName>
        <fullName evidence="6">Cathepsin Q</fullName>
    </submittedName>
</protein>
<dbReference type="SMART" id="SM00645">
    <property type="entry name" value="Pept_C1"/>
    <property type="match status" value="1"/>
</dbReference>
<proteinExistence type="inferred from homology"/>